<dbReference type="GO" id="GO:0052621">
    <property type="term" value="F:diguanylate cyclase activity"/>
    <property type="evidence" value="ECO:0007669"/>
    <property type="project" value="UniProtKB-EC"/>
</dbReference>
<dbReference type="InterPro" id="IPR012292">
    <property type="entry name" value="Globin/Proto"/>
</dbReference>
<dbReference type="HOGENOM" id="CLU_778161_0_0_6"/>
<keyword evidence="6" id="KW-1185">Reference proteome</keyword>
<dbReference type="InterPro" id="IPR044398">
    <property type="entry name" value="Globin-sensor_dom"/>
</dbReference>
<dbReference type="InterPro" id="IPR029787">
    <property type="entry name" value="Nucleotide_cyclase"/>
</dbReference>
<sequence>MIKGTSKFAWARRPVEARGDGMHSTMKTLLEQMRITEMDIDARKRLLDFNDDDVDALLQCRPHVESRLDDIVEIFYGIQTSNPDIAALIGDVDTLERLVNAQRHYILDLFSGVYDLEYTNNRLRIGLVHKRIGVEPKFYLSAVHLLHRLLVKNITEAIDASAERDRALKALDKLIYFDVTLVFETYILSLVSEIETAKDRTEEYARALEETVAMRNGQLRIDALTGLTTRRYLNEVLHRTVKAAQRRREPVALIFVDVDAFKEINDRRGHAYGDRVLVELGKVLKETARGEDTCVRYGGDEFCVVLANSTEEQAELAYCQRTRRLLAERLPEVSISMGVVQTGPDHFEDVDALLYAADQRMYLNKPSRCELNAEIMHDGDVDPITPRP</sequence>
<evidence type="ECO:0000256" key="1">
    <source>
        <dbReference type="ARBA" id="ARBA00012528"/>
    </source>
</evidence>
<evidence type="ECO:0000313" key="5">
    <source>
        <dbReference type="EMBL" id="CAL15607.1"/>
    </source>
</evidence>
<evidence type="ECO:0000256" key="3">
    <source>
        <dbReference type="ARBA" id="ARBA00029839"/>
    </source>
</evidence>
<evidence type="ECO:0000259" key="4">
    <source>
        <dbReference type="PROSITE" id="PS50887"/>
    </source>
</evidence>
<protein>
    <recommendedName>
        <fullName evidence="2">Diguanylate cyclase DosC</fullName>
        <ecNumber evidence="1">2.7.7.65</ecNumber>
    </recommendedName>
    <alternativeName>
        <fullName evidence="3">Direct oxygen-sensing cyclase</fullName>
    </alternativeName>
</protein>
<dbReference type="GO" id="GO:0020037">
    <property type="term" value="F:heme binding"/>
    <property type="evidence" value="ECO:0007669"/>
    <property type="project" value="InterPro"/>
</dbReference>
<dbReference type="GO" id="GO:0019825">
    <property type="term" value="F:oxygen binding"/>
    <property type="evidence" value="ECO:0007669"/>
    <property type="project" value="InterPro"/>
</dbReference>
<evidence type="ECO:0000313" key="6">
    <source>
        <dbReference type="Proteomes" id="UP000008871"/>
    </source>
</evidence>
<dbReference type="EMBL" id="AM286690">
    <property type="protein sequence ID" value="CAL15607.1"/>
    <property type="molecule type" value="Genomic_DNA"/>
</dbReference>
<dbReference type="STRING" id="393595.ABO_0159"/>
<dbReference type="CDD" id="cd01949">
    <property type="entry name" value="GGDEF"/>
    <property type="match status" value="1"/>
</dbReference>
<dbReference type="Pfam" id="PF00990">
    <property type="entry name" value="GGDEF"/>
    <property type="match status" value="1"/>
</dbReference>
<dbReference type="AlphaFoldDB" id="Q0VTB3"/>
<dbReference type="GO" id="GO:0043709">
    <property type="term" value="P:cell adhesion involved in single-species biofilm formation"/>
    <property type="evidence" value="ECO:0007669"/>
    <property type="project" value="TreeGrafter"/>
</dbReference>
<feature type="domain" description="GGDEF" evidence="4">
    <location>
        <begin position="249"/>
        <end position="379"/>
    </location>
</feature>
<dbReference type="Proteomes" id="UP000008871">
    <property type="component" value="Chromosome"/>
</dbReference>
<proteinExistence type="predicted"/>
<dbReference type="EC" id="2.7.7.65" evidence="1"/>
<accession>Q0VTB3</accession>
<dbReference type="GO" id="GO:1902201">
    <property type="term" value="P:negative regulation of bacterial-type flagellum-dependent cell motility"/>
    <property type="evidence" value="ECO:0007669"/>
    <property type="project" value="TreeGrafter"/>
</dbReference>
<dbReference type="SMART" id="SM00267">
    <property type="entry name" value="GGDEF"/>
    <property type="match status" value="1"/>
</dbReference>
<dbReference type="PROSITE" id="PS50887">
    <property type="entry name" value="GGDEF"/>
    <property type="match status" value="1"/>
</dbReference>
<dbReference type="Pfam" id="PF11563">
    <property type="entry name" value="Protoglobin"/>
    <property type="match status" value="1"/>
</dbReference>
<name>Q0VTB3_ALCBS</name>
<dbReference type="PANTHER" id="PTHR45138:SF6">
    <property type="entry name" value="DIGUANYLATE CYCLASE DGCN"/>
    <property type="match status" value="1"/>
</dbReference>
<dbReference type="InterPro" id="IPR009050">
    <property type="entry name" value="Globin-like_sf"/>
</dbReference>
<gene>
    <name evidence="5" type="ordered locus">ABO_0159</name>
</gene>
<dbReference type="NCBIfam" id="TIGR00254">
    <property type="entry name" value="GGDEF"/>
    <property type="match status" value="1"/>
</dbReference>
<dbReference type="InterPro" id="IPR050469">
    <property type="entry name" value="Diguanylate_Cyclase"/>
</dbReference>
<dbReference type="KEGG" id="abo:ABO_0159"/>
<dbReference type="SUPFAM" id="SSF55073">
    <property type="entry name" value="Nucleotide cyclase"/>
    <property type="match status" value="1"/>
</dbReference>
<dbReference type="SUPFAM" id="SSF46458">
    <property type="entry name" value="Globin-like"/>
    <property type="match status" value="1"/>
</dbReference>
<dbReference type="GO" id="GO:0005886">
    <property type="term" value="C:plasma membrane"/>
    <property type="evidence" value="ECO:0007669"/>
    <property type="project" value="TreeGrafter"/>
</dbReference>
<dbReference type="eggNOG" id="COG2199">
    <property type="taxonomic scope" value="Bacteria"/>
</dbReference>
<dbReference type="Gene3D" id="3.30.70.270">
    <property type="match status" value="1"/>
</dbReference>
<organism evidence="5 6">
    <name type="scientific">Alcanivorax borkumensis (strain ATCC 700651 / DSM 11573 / NCIMB 13689 / SK2)</name>
    <dbReference type="NCBI Taxonomy" id="393595"/>
    <lineage>
        <taxon>Bacteria</taxon>
        <taxon>Pseudomonadati</taxon>
        <taxon>Pseudomonadota</taxon>
        <taxon>Gammaproteobacteria</taxon>
        <taxon>Oceanospirillales</taxon>
        <taxon>Alcanivoracaceae</taxon>
        <taxon>Alcanivorax</taxon>
    </lineage>
</organism>
<dbReference type="InterPro" id="IPR000160">
    <property type="entry name" value="GGDEF_dom"/>
</dbReference>
<dbReference type="PANTHER" id="PTHR45138">
    <property type="entry name" value="REGULATORY COMPONENTS OF SENSORY TRANSDUCTION SYSTEM"/>
    <property type="match status" value="1"/>
</dbReference>
<evidence type="ECO:0000256" key="2">
    <source>
        <dbReference type="ARBA" id="ARBA00015125"/>
    </source>
</evidence>
<dbReference type="InterPro" id="IPR043128">
    <property type="entry name" value="Rev_trsase/Diguanyl_cyclase"/>
</dbReference>
<reference evidence="5 6" key="1">
    <citation type="journal article" date="2006" name="Nat. Biotechnol.">
        <title>Genome sequence of the ubiquitous hydrocarbon-degrading marine bacterium Alcanivorax borkumensis.</title>
        <authorList>
            <person name="Schneiker S."/>
            <person name="Martins dos Santos V.A.P."/>
            <person name="Bartels D."/>
            <person name="Bekel T."/>
            <person name="Brecht M."/>
            <person name="Buhrmester J."/>
            <person name="Chernikova T.N."/>
            <person name="Denaro R."/>
            <person name="Ferrer M."/>
            <person name="Gertler C."/>
            <person name="Goesmann A."/>
            <person name="Golyshina O.V."/>
            <person name="Kaminski F."/>
            <person name="Khachane A.N."/>
            <person name="Lang S."/>
            <person name="Linke B."/>
            <person name="McHardy A.C."/>
            <person name="Meyer F."/>
            <person name="Nechitaylo T."/>
            <person name="Puehler A."/>
            <person name="Regenhardt D."/>
            <person name="Rupp O."/>
            <person name="Sabirova J.S."/>
            <person name="Selbitschka W."/>
            <person name="Yakimov M.M."/>
            <person name="Timmis K.N."/>
            <person name="Vorhoelter F.-J."/>
            <person name="Weidner S."/>
            <person name="Kaiser O."/>
            <person name="Golyshin P.N."/>
        </authorList>
    </citation>
    <scope>NUCLEOTIDE SEQUENCE [LARGE SCALE GENOMIC DNA]</scope>
    <source>
        <strain evidence="6">ATCC 700651 / DSM 11573 / NCIMB 13689 / SK2</strain>
    </source>
</reference>
<dbReference type="Gene3D" id="1.10.490.10">
    <property type="entry name" value="Globins"/>
    <property type="match status" value="1"/>
</dbReference>